<dbReference type="AlphaFoldDB" id="A0A3D8RCH4"/>
<dbReference type="EMBL" id="PDLN01000011">
    <property type="protein sequence ID" value="RDW71753.1"/>
    <property type="molecule type" value="Genomic_DNA"/>
</dbReference>
<dbReference type="PANTHER" id="PTHR35895">
    <property type="entry name" value="CHROMOSOME 16, WHOLE GENOME SHOTGUN SEQUENCE"/>
    <property type="match status" value="1"/>
</dbReference>
<name>A0A3D8RCH4_9HELO</name>
<protein>
    <submittedName>
        <fullName evidence="3">Uncharacterized protein</fullName>
    </submittedName>
</protein>
<evidence type="ECO:0000313" key="3">
    <source>
        <dbReference type="EMBL" id="RDW71753.1"/>
    </source>
</evidence>
<dbReference type="OrthoDB" id="10039566at2759"/>
<gene>
    <name evidence="3" type="ORF">BP5796_07787</name>
</gene>
<evidence type="ECO:0000313" key="4">
    <source>
        <dbReference type="Proteomes" id="UP000256328"/>
    </source>
</evidence>
<feature type="region of interest" description="Disordered" evidence="1">
    <location>
        <begin position="58"/>
        <end position="79"/>
    </location>
</feature>
<organism evidence="3 4">
    <name type="scientific">Coleophoma crateriformis</name>
    <dbReference type="NCBI Taxonomy" id="565419"/>
    <lineage>
        <taxon>Eukaryota</taxon>
        <taxon>Fungi</taxon>
        <taxon>Dikarya</taxon>
        <taxon>Ascomycota</taxon>
        <taxon>Pezizomycotina</taxon>
        <taxon>Leotiomycetes</taxon>
        <taxon>Helotiales</taxon>
        <taxon>Dermateaceae</taxon>
        <taxon>Coleophoma</taxon>
    </lineage>
</organism>
<evidence type="ECO:0000256" key="1">
    <source>
        <dbReference type="SAM" id="MobiDB-lite"/>
    </source>
</evidence>
<keyword evidence="4" id="KW-1185">Reference proteome</keyword>
<keyword evidence="2" id="KW-1133">Transmembrane helix</keyword>
<dbReference type="Pfam" id="PF12505">
    <property type="entry name" value="DUF3712"/>
    <property type="match status" value="1"/>
</dbReference>
<accession>A0A3D8RCH4</accession>
<keyword evidence="2" id="KW-0472">Membrane</keyword>
<reference evidence="3 4" key="1">
    <citation type="journal article" date="2018" name="IMA Fungus">
        <title>IMA Genome-F 9: Draft genome sequence of Annulohypoxylon stygium, Aspergillus mulundensis, Berkeleyomyces basicola (syn. Thielaviopsis basicola), Ceratocystis smalleyi, two Cercospora beticola strains, Coleophoma cylindrospora, Fusarium fracticaudum, Phialophora cf. hyalina, and Morchella septimelata.</title>
        <authorList>
            <person name="Wingfield B.D."/>
            <person name="Bills G.F."/>
            <person name="Dong Y."/>
            <person name="Huang W."/>
            <person name="Nel W.J."/>
            <person name="Swalarsk-Parry B.S."/>
            <person name="Vaghefi N."/>
            <person name="Wilken P.M."/>
            <person name="An Z."/>
            <person name="de Beer Z.W."/>
            <person name="De Vos L."/>
            <person name="Chen L."/>
            <person name="Duong T.A."/>
            <person name="Gao Y."/>
            <person name="Hammerbacher A."/>
            <person name="Kikkert J.R."/>
            <person name="Li Y."/>
            <person name="Li H."/>
            <person name="Li K."/>
            <person name="Li Q."/>
            <person name="Liu X."/>
            <person name="Ma X."/>
            <person name="Naidoo K."/>
            <person name="Pethybridge S.J."/>
            <person name="Sun J."/>
            <person name="Steenkamp E.T."/>
            <person name="van der Nest M.A."/>
            <person name="van Wyk S."/>
            <person name="Wingfield M.J."/>
            <person name="Xiong C."/>
            <person name="Yue Q."/>
            <person name="Zhang X."/>
        </authorList>
    </citation>
    <scope>NUCLEOTIDE SEQUENCE [LARGE SCALE GENOMIC DNA]</scope>
    <source>
        <strain evidence="3 4">BP5796</strain>
    </source>
</reference>
<dbReference type="InterPro" id="IPR046368">
    <property type="entry name" value="Tag1"/>
</dbReference>
<sequence>MKKSTPISTGQQATSDWHIENPTATPTYSRQGRQGGSFRSRLDEVFLRNQESIDEIDFGFPVDSNLTPPQRPQEEPGDTLYPFTFVRSPDVTLQRAKTFSALTGDPPPARKKMKGRTSRYKYIPDVTKNEDTGYGNSDTKRLLPGPIHSTITIVPNNTKREGKDPKTTWAILRQHTRRYWHWYLLGLVVFLTIFLILLFIVIIPASIQRIVNDTNLPIHSAMLLNPQPNSVQVSINSSIKVTNAFSARLKPMNLSFTRPGSTIVYTQVSLPELHIKGNTEISVQNQTTPIVNMTAWVEFLKSAVYSDKFALTVRGQTDAYLGKIRAHVNLNKNLELTGLNKLSGFSIVTTQLVVPSDPDGTNLVGTAIIPNHSVFSFEMGNLTLNLMLGGIVVGIASSNDVFISPGNNTVPLRSSVDFSKVLANARTILASQASSIKEGYITIQASGNSTVYNGEHIYYYEQVLNPLNITVMLPLKTLFAGILQGLENTSKVLDSRRDNDSLRDWVLNTPNFGISKEGP</sequence>
<feature type="compositionally biased region" description="Polar residues" evidence="1">
    <location>
        <begin position="1"/>
        <end position="15"/>
    </location>
</feature>
<dbReference type="GO" id="GO:0000329">
    <property type="term" value="C:fungal-type vacuole membrane"/>
    <property type="evidence" value="ECO:0007669"/>
    <property type="project" value="InterPro"/>
</dbReference>
<feature type="region of interest" description="Disordered" evidence="1">
    <location>
        <begin position="1"/>
        <end position="36"/>
    </location>
</feature>
<dbReference type="InterPro" id="IPR022185">
    <property type="entry name" value="DUF3712"/>
</dbReference>
<dbReference type="Proteomes" id="UP000256328">
    <property type="component" value="Unassembled WGS sequence"/>
</dbReference>
<comment type="caution">
    <text evidence="3">The sequence shown here is derived from an EMBL/GenBank/DDBJ whole genome shotgun (WGS) entry which is preliminary data.</text>
</comment>
<proteinExistence type="predicted"/>
<keyword evidence="2" id="KW-0812">Transmembrane</keyword>
<dbReference type="PANTHER" id="PTHR35895:SF2">
    <property type="match status" value="1"/>
</dbReference>
<feature type="transmembrane region" description="Helical" evidence="2">
    <location>
        <begin position="182"/>
        <end position="207"/>
    </location>
</feature>
<evidence type="ECO:0000256" key="2">
    <source>
        <dbReference type="SAM" id="Phobius"/>
    </source>
</evidence>